<gene>
    <name evidence="2" type="ORF">F0B90_20455</name>
</gene>
<comment type="caution">
    <text evidence="2">The sequence shown here is derived from an EMBL/GenBank/DDBJ whole genome shotgun (WGS) entry which is preliminary data.</text>
</comment>
<accession>A0A5Y8LMX8</accession>
<evidence type="ECO:0000313" key="2">
    <source>
        <dbReference type="EMBL" id="ECQ4735770.1"/>
    </source>
</evidence>
<dbReference type="AlphaFoldDB" id="A0A5Y8LMX8"/>
<proteinExistence type="predicted"/>
<organism evidence="2">
    <name type="scientific">Salmonella enterica</name>
    <name type="common">Salmonella choleraesuis</name>
    <dbReference type="NCBI Taxonomy" id="28901"/>
    <lineage>
        <taxon>Bacteria</taxon>
        <taxon>Pseudomonadati</taxon>
        <taxon>Pseudomonadota</taxon>
        <taxon>Gammaproteobacteria</taxon>
        <taxon>Enterobacterales</taxon>
        <taxon>Enterobacteriaceae</taxon>
        <taxon>Salmonella</taxon>
    </lineage>
</organism>
<sequence>MEIIGVSHWMQLPDPPL</sequence>
<dbReference type="InterPro" id="IPR007539">
    <property type="entry name" value="DUF551"/>
</dbReference>
<name>A0A5Y8LMX8_SALER</name>
<feature type="domain" description="DUF551" evidence="1">
    <location>
        <begin position="3"/>
        <end position="16"/>
    </location>
</feature>
<reference evidence="2" key="1">
    <citation type="submission" date="2019-08" db="EMBL/GenBank/DDBJ databases">
        <authorList>
            <consortium name="PulseNet: The National Subtyping Network for Foodborne Disease Surveillance"/>
            <person name="Tarr C.L."/>
            <person name="Trees E."/>
            <person name="Katz L.S."/>
            <person name="Carleton-Romer H.A."/>
            <person name="Stroika S."/>
            <person name="Kucerova Z."/>
            <person name="Roache K.F."/>
            <person name="Sabol A.L."/>
            <person name="Besser J."/>
            <person name="Gerner-Smidt P."/>
        </authorList>
    </citation>
    <scope>NUCLEOTIDE SEQUENCE</scope>
    <source>
        <strain evidence="2">PNUSAS094929</strain>
    </source>
</reference>
<evidence type="ECO:0000259" key="1">
    <source>
        <dbReference type="Pfam" id="PF04448"/>
    </source>
</evidence>
<dbReference type="EMBL" id="AAKAZX010000019">
    <property type="protein sequence ID" value="ECQ4735770.1"/>
    <property type="molecule type" value="Genomic_DNA"/>
</dbReference>
<protein>
    <submittedName>
        <fullName evidence="2">DUF551 domain-containing protein</fullName>
    </submittedName>
</protein>
<dbReference type="Pfam" id="PF04448">
    <property type="entry name" value="DUF551"/>
    <property type="match status" value="1"/>
</dbReference>